<dbReference type="PANTHER" id="PTHR42060:SF1">
    <property type="entry name" value="NHL REPEAT-CONTAINING PROTEIN"/>
    <property type="match status" value="1"/>
</dbReference>
<dbReference type="EMBL" id="PXXK01000067">
    <property type="protein sequence ID" value="RFN52426.1"/>
    <property type="molecule type" value="Genomic_DNA"/>
</dbReference>
<reference evidence="2 3" key="1">
    <citation type="journal article" date="2018" name="PLoS Pathog.">
        <title>Evolution of structural diversity of trichothecenes, a family of toxins produced by plant pathogenic and entomopathogenic fungi.</title>
        <authorList>
            <person name="Proctor R.H."/>
            <person name="McCormick S.P."/>
            <person name="Kim H.S."/>
            <person name="Cardoza R.E."/>
            <person name="Stanley A.M."/>
            <person name="Lindo L."/>
            <person name="Kelly A."/>
            <person name="Brown D.W."/>
            <person name="Lee T."/>
            <person name="Vaughan M.M."/>
            <person name="Alexander N.J."/>
            <person name="Busman M."/>
            <person name="Gutierrez S."/>
        </authorList>
    </citation>
    <scope>NUCLEOTIDE SEQUENCE [LARGE SCALE GENOMIC DNA]</scope>
    <source>
        <strain evidence="2 3">NRRL 13405</strain>
    </source>
</reference>
<protein>
    <submittedName>
        <fullName evidence="2">Six-bladed beta-propeller, tolb-like protein</fullName>
    </submittedName>
</protein>
<evidence type="ECO:0000313" key="3">
    <source>
        <dbReference type="Proteomes" id="UP000265631"/>
    </source>
</evidence>
<gene>
    <name evidence="2" type="ORF">FIE12Z_3357</name>
</gene>
<evidence type="ECO:0000313" key="2">
    <source>
        <dbReference type="EMBL" id="RFN52426.1"/>
    </source>
</evidence>
<dbReference type="PANTHER" id="PTHR42060">
    <property type="entry name" value="NHL REPEAT-CONTAINING PROTEIN-RELATED"/>
    <property type="match status" value="1"/>
</dbReference>
<keyword evidence="3" id="KW-1185">Reference proteome</keyword>
<dbReference type="Proteomes" id="UP000265631">
    <property type="component" value="Unassembled WGS sequence"/>
</dbReference>
<evidence type="ECO:0000256" key="1">
    <source>
        <dbReference type="SAM" id="SignalP"/>
    </source>
</evidence>
<dbReference type="STRING" id="2594813.A0A395MWZ5"/>
<dbReference type="Gene3D" id="2.120.10.30">
    <property type="entry name" value="TolB, C-terminal domain"/>
    <property type="match status" value="1"/>
</dbReference>
<organism evidence="2 3">
    <name type="scientific">Fusarium flagelliforme</name>
    <dbReference type="NCBI Taxonomy" id="2675880"/>
    <lineage>
        <taxon>Eukaryota</taxon>
        <taxon>Fungi</taxon>
        <taxon>Dikarya</taxon>
        <taxon>Ascomycota</taxon>
        <taxon>Pezizomycotina</taxon>
        <taxon>Sordariomycetes</taxon>
        <taxon>Hypocreomycetidae</taxon>
        <taxon>Hypocreales</taxon>
        <taxon>Nectriaceae</taxon>
        <taxon>Fusarium</taxon>
        <taxon>Fusarium incarnatum-equiseti species complex</taxon>
    </lineage>
</organism>
<dbReference type="SUPFAM" id="SSF63829">
    <property type="entry name" value="Calcium-dependent phosphotriesterase"/>
    <property type="match status" value="1"/>
</dbReference>
<proteinExistence type="predicted"/>
<comment type="caution">
    <text evidence="2">The sequence shown here is derived from an EMBL/GenBank/DDBJ whole genome shotgun (WGS) entry which is preliminary data.</text>
</comment>
<name>A0A395MWZ5_9HYPO</name>
<feature type="chain" id="PRO_5017312130" evidence="1">
    <location>
        <begin position="18"/>
        <end position="360"/>
    </location>
</feature>
<dbReference type="InterPro" id="IPR011042">
    <property type="entry name" value="6-blade_b-propeller_TolB-like"/>
</dbReference>
<dbReference type="AlphaFoldDB" id="A0A395MWZ5"/>
<sequence length="360" mass="38394">MRGLLIAATALLTLVAGRPSNITKTGNTDAERFRVLQTFENGDFLENIITTSAGSLLLTSFSDGNLYSLDPDAEEPQIRTVATLPNVTALSGLQEVSPGVILVSGGLLENLSFQQGSIKIFRVEISASKSDAKVTVLAHVVNRTMLNGMTTVPGDPNIILSADSIAGEVVRFDLRTGVSDVAISDPLFRLVPDTVPLGINGIEASGGYLYFTNSARGLFGRIKIDMFGNRQRTENVEILAKLPQKSSLTYAYDDFAMVTDCSGGFQSSFIATQNSTLTRVHSSGSQVTILGESNCCLLNSPTSVAITADNKKLYITTGSSSEASLGGQCEKWFDVAIKPMTLQNLNYLTAFAPNLSPPMS</sequence>
<dbReference type="InterPro" id="IPR052998">
    <property type="entry name" value="Hetero-Diels-Alderase-like"/>
</dbReference>
<feature type="signal peptide" evidence="1">
    <location>
        <begin position="1"/>
        <end position="17"/>
    </location>
</feature>
<keyword evidence="1" id="KW-0732">Signal</keyword>
<accession>A0A395MWZ5</accession>